<gene>
    <name evidence="1" type="ORF">SYV04_25850</name>
</gene>
<dbReference type="EMBL" id="JAXIVS010000009">
    <property type="protein sequence ID" value="MDY7229843.1"/>
    <property type="molecule type" value="Genomic_DNA"/>
</dbReference>
<proteinExistence type="predicted"/>
<name>A0ABU5HAJ4_9BACT</name>
<protein>
    <recommendedName>
        <fullName evidence="3">DUF4209 domain-containing protein</fullName>
    </recommendedName>
</protein>
<reference evidence="1 2" key="1">
    <citation type="submission" date="2023-12" db="EMBL/GenBank/DDBJ databases">
        <title>the genome sequence of Hyalangium sp. s54d21.</title>
        <authorList>
            <person name="Zhang X."/>
        </authorList>
    </citation>
    <scope>NUCLEOTIDE SEQUENCE [LARGE SCALE GENOMIC DNA]</scope>
    <source>
        <strain evidence="2">s54d21</strain>
    </source>
</reference>
<dbReference type="RefSeq" id="WP_321548564.1">
    <property type="nucleotide sequence ID" value="NZ_JAXIVS010000009.1"/>
</dbReference>
<sequence length="554" mass="60596">MEKALARGGEAAAKELAFECQLFASFGSAAGVTTPESAPQLATAEGLAYLRSRLASPSAIVRVLAARFLWLAARAEVKHSGKLASEAYLEWFSAAAERAVKHRTADWASQAVDVLSAGVGFSKESGQHAVQLELARTAIRFANRMAAVGMGGWVASCAESLVKLPKRLLKQCEVAALIEISQAEAEVAQTTGNFWLERALLEAGSRLRRAVGLPGLDAEDWARLAASHEREAAAAGSAMLAESAYSEAVHAYRMAQKPDEAQRVSSLLERSSERARSELGEVSSDFKISTKVVEDFIRPFERRSIPDALKLLAIHPGLRMDPDRIADANAKLAKSAPFQALVPWKLLGPEETFFAPRTDEGQSVLRFQQAALRWLSLNSQLFLVEILRRLRRRGLNEQHLLEHCFVSNIFEGADRPLLARGVRHWLAGDNLSALHLLVPALERVLRRMCRKVGVPTIAVKEDGAEQISINAVLEHLKPQLEPSLWLELSIALVEKGGWSMRHFIAHGLAEADYFDASKVACVLHLYLMISALRVEPLAAASARERATTQDESTG</sequence>
<evidence type="ECO:0008006" key="3">
    <source>
        <dbReference type="Google" id="ProtNLM"/>
    </source>
</evidence>
<comment type="caution">
    <text evidence="1">The sequence shown here is derived from an EMBL/GenBank/DDBJ whole genome shotgun (WGS) entry which is preliminary data.</text>
</comment>
<evidence type="ECO:0000313" key="2">
    <source>
        <dbReference type="Proteomes" id="UP001291309"/>
    </source>
</evidence>
<accession>A0ABU5HAJ4</accession>
<dbReference type="Proteomes" id="UP001291309">
    <property type="component" value="Unassembled WGS sequence"/>
</dbReference>
<evidence type="ECO:0000313" key="1">
    <source>
        <dbReference type="EMBL" id="MDY7229843.1"/>
    </source>
</evidence>
<keyword evidence="2" id="KW-1185">Reference proteome</keyword>
<organism evidence="1 2">
    <name type="scientific">Hyalangium rubrum</name>
    <dbReference type="NCBI Taxonomy" id="3103134"/>
    <lineage>
        <taxon>Bacteria</taxon>
        <taxon>Pseudomonadati</taxon>
        <taxon>Myxococcota</taxon>
        <taxon>Myxococcia</taxon>
        <taxon>Myxococcales</taxon>
        <taxon>Cystobacterineae</taxon>
        <taxon>Archangiaceae</taxon>
        <taxon>Hyalangium</taxon>
    </lineage>
</organism>